<gene>
    <name evidence="2" type="ORF">RWH44_03490</name>
</gene>
<organism evidence="2 3">
    <name type="scientific">Microbacterium phycohabitans</name>
    <dbReference type="NCBI Taxonomy" id="3075993"/>
    <lineage>
        <taxon>Bacteria</taxon>
        <taxon>Bacillati</taxon>
        <taxon>Actinomycetota</taxon>
        <taxon>Actinomycetes</taxon>
        <taxon>Micrococcales</taxon>
        <taxon>Microbacteriaceae</taxon>
        <taxon>Microbacterium</taxon>
    </lineage>
</organism>
<feature type="transmembrane region" description="Helical" evidence="1">
    <location>
        <begin position="118"/>
        <end position="135"/>
    </location>
</feature>
<keyword evidence="1" id="KW-0472">Membrane</keyword>
<reference evidence="2 3" key="1">
    <citation type="submission" date="2023-09" db="EMBL/GenBank/DDBJ databases">
        <title>Microbacterium fusihabitans sp. nov., Microbacterium phycihabitans sp. nov., and Microbacterium cervinum sp. nov., isolated from dried seaweeds of beach.</title>
        <authorList>
            <person name="Lee S.D."/>
        </authorList>
    </citation>
    <scope>NUCLEOTIDE SEQUENCE [LARGE SCALE GENOMIC DNA]</scope>
    <source>
        <strain evidence="2 3">KSW2-29</strain>
    </source>
</reference>
<keyword evidence="3" id="KW-1185">Reference proteome</keyword>
<keyword evidence="1" id="KW-0812">Transmembrane</keyword>
<protein>
    <recommendedName>
        <fullName evidence="4">HTTM domain-containing protein</fullName>
    </recommendedName>
</protein>
<name>A0ABU3SIZ4_9MICO</name>
<accession>A0ABU3SIZ4</accession>
<dbReference type="RefSeq" id="WP_316003480.1">
    <property type="nucleotide sequence ID" value="NZ_JAWDIT010000001.1"/>
</dbReference>
<feature type="transmembrane region" description="Helical" evidence="1">
    <location>
        <begin position="156"/>
        <end position="175"/>
    </location>
</feature>
<evidence type="ECO:0008006" key="4">
    <source>
        <dbReference type="Google" id="ProtNLM"/>
    </source>
</evidence>
<proteinExistence type="predicted"/>
<comment type="caution">
    <text evidence="2">The sequence shown here is derived from an EMBL/GenBank/DDBJ whole genome shotgun (WGS) entry which is preliminary data.</text>
</comment>
<sequence length="302" mass="33443">MIAFLERTVARAADSYRTDGRFLAALRIAYGAWIILLPVDITWIAGLPDDFLHPRAGILGFIDSVPPLGLLIALSIIRVVLAVLLMIGIATLPVSLLLTLTMMIAAGLSYSFSKVDHFILFELVPVFLGFAGWGSRWSIDAYLRGRRNRPLRQTQGLPVLLFAFTIGWGMLSAAAPKIAGGWLDPARDATRGYLAKDIAADDKLGILGPWMLTFDNHLFWKALDYSTLAAEGLLIFLVLTPLLFRCWLALLACFHLAVYLTLGISFIDYTLVYAVFFAPVVMWVVRKLVARRPPTRSQPVHA</sequence>
<evidence type="ECO:0000313" key="2">
    <source>
        <dbReference type="EMBL" id="MDU0344762.1"/>
    </source>
</evidence>
<evidence type="ECO:0000256" key="1">
    <source>
        <dbReference type="SAM" id="Phobius"/>
    </source>
</evidence>
<dbReference type="Proteomes" id="UP001261125">
    <property type="component" value="Unassembled WGS sequence"/>
</dbReference>
<dbReference type="EMBL" id="JAWDIT010000001">
    <property type="protein sequence ID" value="MDU0344762.1"/>
    <property type="molecule type" value="Genomic_DNA"/>
</dbReference>
<keyword evidence="1" id="KW-1133">Transmembrane helix</keyword>
<feature type="transmembrane region" description="Helical" evidence="1">
    <location>
        <begin position="218"/>
        <end position="239"/>
    </location>
</feature>
<evidence type="ECO:0000313" key="3">
    <source>
        <dbReference type="Proteomes" id="UP001261125"/>
    </source>
</evidence>
<feature type="transmembrane region" description="Helical" evidence="1">
    <location>
        <begin position="21"/>
        <end position="45"/>
    </location>
</feature>